<reference evidence="2" key="1">
    <citation type="submission" date="2015-09" db="EMBL/GenBank/DDBJ databases">
        <authorList>
            <person name="Sai Rama Sridatta P."/>
        </authorList>
    </citation>
    <scope>NUCLEOTIDE SEQUENCE [LARGE SCALE GENOMIC DNA]</scope>
</reference>
<proteinExistence type="predicted"/>
<name>A0A4W6BIJ6_LATCA</name>
<keyword evidence="2" id="KW-1185">Reference proteome</keyword>
<sequence>VLDTEQPDYDLDSEDETFVNKLKKKMEITALQFEEMIDRLEKGSGQQVFANCCLKEDDELIKEVFDYWSRKRKTCKGGSLIPNVKQEKRDGSSTSDPYVAFRRRTEKMQTRKNRKNDEASYEKMLKLRRDLSRAVTILEMIKRRGEEPLLHVVFWMAYVVNLHV</sequence>
<dbReference type="GO" id="GO:0035267">
    <property type="term" value="C:NuA4 histone acetyltransferase complex"/>
    <property type="evidence" value="ECO:0007669"/>
    <property type="project" value="InterPro"/>
</dbReference>
<evidence type="ECO:0000313" key="2">
    <source>
        <dbReference type="Proteomes" id="UP000314980"/>
    </source>
</evidence>
<dbReference type="Ensembl" id="ENSLCAT00010000366.1">
    <property type="protein sequence ID" value="ENSLCAP00010000344.1"/>
    <property type="gene ID" value="ENSLCAG00010000241.1"/>
</dbReference>
<accession>A0A4W6BIJ6</accession>
<evidence type="ECO:0000313" key="1">
    <source>
        <dbReference type="Ensembl" id="ENSLCAP00010000344.1"/>
    </source>
</evidence>
<dbReference type="PANTHER" id="PTHR14898">
    <property type="entry name" value="ENHANCER OF POLYCOMB"/>
    <property type="match status" value="1"/>
</dbReference>
<evidence type="ECO:0008006" key="3">
    <source>
        <dbReference type="Google" id="ProtNLM"/>
    </source>
</evidence>
<dbReference type="InParanoid" id="A0A4W6BIJ6"/>
<organism evidence="1 2">
    <name type="scientific">Lates calcarifer</name>
    <name type="common">Barramundi</name>
    <name type="synonym">Holocentrus calcarifer</name>
    <dbReference type="NCBI Taxonomy" id="8187"/>
    <lineage>
        <taxon>Eukaryota</taxon>
        <taxon>Metazoa</taxon>
        <taxon>Chordata</taxon>
        <taxon>Craniata</taxon>
        <taxon>Vertebrata</taxon>
        <taxon>Euteleostomi</taxon>
        <taxon>Actinopterygii</taxon>
        <taxon>Neopterygii</taxon>
        <taxon>Teleostei</taxon>
        <taxon>Neoteleostei</taxon>
        <taxon>Acanthomorphata</taxon>
        <taxon>Carangaria</taxon>
        <taxon>Carangaria incertae sedis</taxon>
        <taxon>Centropomidae</taxon>
        <taxon>Lates</taxon>
    </lineage>
</organism>
<dbReference type="GO" id="GO:0006357">
    <property type="term" value="P:regulation of transcription by RNA polymerase II"/>
    <property type="evidence" value="ECO:0007669"/>
    <property type="project" value="InterPro"/>
</dbReference>
<dbReference type="Proteomes" id="UP000314980">
    <property type="component" value="Unassembled WGS sequence"/>
</dbReference>
<dbReference type="AlphaFoldDB" id="A0A4W6BIJ6"/>
<reference evidence="1" key="3">
    <citation type="submission" date="2025-09" db="UniProtKB">
        <authorList>
            <consortium name="Ensembl"/>
        </authorList>
    </citation>
    <scope>IDENTIFICATION</scope>
</reference>
<dbReference type="STRING" id="8187.ENSLCAP00010000344"/>
<protein>
    <recommendedName>
        <fullName evidence="3">Enhancer of polycomb homolog</fullName>
    </recommendedName>
</protein>
<dbReference type="InterPro" id="IPR024943">
    <property type="entry name" value="Enhancer_polycomb"/>
</dbReference>
<reference evidence="1" key="2">
    <citation type="submission" date="2025-08" db="UniProtKB">
        <authorList>
            <consortium name="Ensembl"/>
        </authorList>
    </citation>
    <scope>IDENTIFICATION</scope>
</reference>
<dbReference type="GeneTree" id="ENSGT00940000155003"/>